<dbReference type="GO" id="GO:0019842">
    <property type="term" value="F:vitamin binding"/>
    <property type="evidence" value="ECO:0007669"/>
    <property type="project" value="TreeGrafter"/>
</dbReference>
<evidence type="ECO:0000256" key="5">
    <source>
        <dbReference type="ARBA" id="ARBA00023157"/>
    </source>
</evidence>
<name>A0A1I8P858_STOCA</name>
<evidence type="ECO:0000256" key="2">
    <source>
        <dbReference type="ARBA" id="ARBA00022692"/>
    </source>
</evidence>
<dbReference type="SMART" id="SM00752">
    <property type="entry name" value="HTTM"/>
    <property type="match status" value="1"/>
</dbReference>
<dbReference type="GO" id="GO:0012505">
    <property type="term" value="C:endomembrane system"/>
    <property type="evidence" value="ECO:0007669"/>
    <property type="project" value="UniProtKB-SubCell"/>
</dbReference>
<dbReference type="Pfam" id="PF22777">
    <property type="entry name" value="VKGC_lumenal_dom"/>
    <property type="match status" value="1"/>
</dbReference>
<dbReference type="PANTHER" id="PTHR12639:SF6">
    <property type="entry name" value="VITAMIN K-DEPENDENT GAMMA-CARBOXYLASE"/>
    <property type="match status" value="1"/>
</dbReference>
<evidence type="ECO:0000256" key="7">
    <source>
        <dbReference type="SAM" id="MobiDB-lite"/>
    </source>
</evidence>
<keyword evidence="4 8" id="KW-0472">Membrane</keyword>
<protein>
    <recommendedName>
        <fullName evidence="9">HTTM-like domain-containing protein</fullName>
    </recommendedName>
</protein>
<dbReference type="Pfam" id="PF05090">
    <property type="entry name" value="HTTM"/>
    <property type="match status" value="1"/>
</dbReference>
<keyword evidence="5" id="KW-1015">Disulfide bond</keyword>
<evidence type="ECO:0000256" key="8">
    <source>
        <dbReference type="SAM" id="Phobius"/>
    </source>
</evidence>
<dbReference type="PANTHER" id="PTHR12639">
    <property type="entry name" value="VITAMIN K-DEPENDENT GAMMA-CARBOXYLASE"/>
    <property type="match status" value="1"/>
</dbReference>
<feature type="transmembrane region" description="Helical" evidence="8">
    <location>
        <begin position="172"/>
        <end position="192"/>
    </location>
</feature>
<feature type="domain" description="HTTM-like" evidence="9">
    <location>
        <begin position="67"/>
        <end position="324"/>
    </location>
</feature>
<organism evidence="10 11">
    <name type="scientific">Stomoxys calcitrans</name>
    <name type="common">Stable fly</name>
    <name type="synonym">Conops calcitrans</name>
    <dbReference type="NCBI Taxonomy" id="35570"/>
    <lineage>
        <taxon>Eukaryota</taxon>
        <taxon>Metazoa</taxon>
        <taxon>Ecdysozoa</taxon>
        <taxon>Arthropoda</taxon>
        <taxon>Hexapoda</taxon>
        <taxon>Insecta</taxon>
        <taxon>Pterygota</taxon>
        <taxon>Neoptera</taxon>
        <taxon>Endopterygota</taxon>
        <taxon>Diptera</taxon>
        <taxon>Brachycera</taxon>
        <taxon>Muscomorpha</taxon>
        <taxon>Muscoidea</taxon>
        <taxon>Muscidae</taxon>
        <taxon>Stomoxys</taxon>
    </lineage>
</organism>
<evidence type="ECO:0000256" key="4">
    <source>
        <dbReference type="ARBA" id="ARBA00023136"/>
    </source>
</evidence>
<keyword evidence="3 8" id="KW-1133">Transmembrane helix</keyword>
<feature type="compositionally biased region" description="Basic and acidic residues" evidence="7">
    <location>
        <begin position="14"/>
        <end position="29"/>
    </location>
</feature>
<gene>
    <name evidence="10" type="primary">106092440</name>
</gene>
<feature type="transmembrane region" description="Helical" evidence="8">
    <location>
        <begin position="261"/>
        <end position="281"/>
    </location>
</feature>
<dbReference type="InterPro" id="IPR011020">
    <property type="entry name" value="HTTM-like"/>
</dbReference>
<keyword evidence="11" id="KW-1185">Reference proteome</keyword>
<dbReference type="InterPro" id="IPR007782">
    <property type="entry name" value="VKG_COase"/>
</dbReference>
<evidence type="ECO:0000256" key="3">
    <source>
        <dbReference type="ARBA" id="ARBA00022989"/>
    </source>
</evidence>
<dbReference type="AlphaFoldDB" id="A0A1I8P858"/>
<comment type="subcellular location">
    <subcellularLocation>
        <location evidence="1">Endomembrane system</location>
        <topology evidence="1">Multi-pass membrane protein</topology>
    </subcellularLocation>
</comment>
<dbReference type="EnsemblMetazoa" id="SCAU005683-RA">
    <property type="protein sequence ID" value="SCAU005683-PA"/>
    <property type="gene ID" value="SCAU005683"/>
</dbReference>
<feature type="region of interest" description="Disordered" evidence="7">
    <location>
        <begin position="1"/>
        <end position="36"/>
    </location>
</feature>
<evidence type="ECO:0000256" key="1">
    <source>
        <dbReference type="ARBA" id="ARBA00004127"/>
    </source>
</evidence>
<dbReference type="STRING" id="35570.A0A1I8P858"/>
<dbReference type="GO" id="GO:0008488">
    <property type="term" value="F:gamma-glutamyl carboxylase activity"/>
    <property type="evidence" value="ECO:0007669"/>
    <property type="project" value="InterPro"/>
</dbReference>
<keyword evidence="2 8" id="KW-0812">Transmembrane</keyword>
<reference evidence="10" key="1">
    <citation type="submission" date="2020-05" db="UniProtKB">
        <authorList>
            <consortium name="EnsemblMetazoa"/>
        </authorList>
    </citation>
    <scope>IDENTIFICATION</scope>
    <source>
        <strain evidence="10">USDA</strain>
    </source>
</reference>
<dbReference type="OrthoDB" id="206689at2759"/>
<dbReference type="VEuPathDB" id="VectorBase:SCAU005683"/>
<evidence type="ECO:0000313" key="11">
    <source>
        <dbReference type="Proteomes" id="UP000095300"/>
    </source>
</evidence>
<feature type="transmembrane region" description="Helical" evidence="8">
    <location>
        <begin position="302"/>
        <end position="322"/>
    </location>
</feature>
<feature type="transmembrane region" description="Helical" evidence="8">
    <location>
        <begin position="143"/>
        <end position="160"/>
    </location>
</feature>
<dbReference type="Proteomes" id="UP000095300">
    <property type="component" value="Unassembled WGS sequence"/>
</dbReference>
<proteinExistence type="predicted"/>
<keyword evidence="6" id="KW-0456">Lyase</keyword>
<dbReference type="InterPro" id="IPR053934">
    <property type="entry name" value="HTTM_dom"/>
</dbReference>
<accession>A0A1I8P858</accession>
<evidence type="ECO:0000313" key="10">
    <source>
        <dbReference type="EnsemblMetazoa" id="SCAU005683-PA"/>
    </source>
</evidence>
<evidence type="ECO:0000259" key="9">
    <source>
        <dbReference type="SMART" id="SM00752"/>
    </source>
</evidence>
<evidence type="ECO:0000256" key="6">
    <source>
        <dbReference type="ARBA" id="ARBA00023239"/>
    </source>
</evidence>
<dbReference type="InterPro" id="IPR053935">
    <property type="entry name" value="VKGC_lumenal_dom"/>
</dbReference>
<sequence>MFQLQLTSMDDESKESPETQKTETSKNNEVRQQQQESKTQIQKLFYTLTDNELENLTTYDNFTQWLHRPVDAATLGVFRMLYGLAMLIDMAEERGGGDMDVRFGEPLHCHFPLFHGMQAFSFPIMGCIYLCMWLGAMGIMLGYRFRCSCLAFLVPYWYIFLLEKPSWNNHSYLFGLVGILLLFTQANRYCSLDKFLQPSMPSTVPYWNYFLIKFQFFVLYVYAGLKKLTSEWLSGYAMSSLSKHWVLSPFRWFLREELVDLLIVHWFTAVFDFHIAFLMTCRKTRTFATPFMVCFHLMNSRLFVIGMFPWVCLAQLPMFFGFDGPRKSLQSFLRLFNKKLATEDTCKQPMEEKDNKAENIELHPKLYCKACQKQLNIPSSHRSTKTQYFRTLLVLFYCALQLFLPYSHFITKGYNNWTNGLYGYSWDMMVHSYNNILTTIKVVDNSNNKTLYLNPYAFTEYDRWTKHADMAQQYAHCIKRNIEYEHQRNPRQSPLSSTNISIYIDVWCSMNGRFQQRVFDPRVDILTAEWSPFRKTSWSLPLLTELNDMRPKLRSIADDVLAWNNYSDVMFVADFPGLTLDHLVSPDLTNISLTILEGNVRYKSENESDSYFLTAGKSISLPSGVTHHITTIGMKPSCYLYTYVNRTMLEGNIVMDETPKEGKPMLPLWQEFVKRIENYQRFLQHMGNCVLYLLYGVPIPMKIRDKDNL</sequence>
<feature type="transmembrane region" description="Helical" evidence="8">
    <location>
        <begin position="204"/>
        <end position="223"/>
    </location>
</feature>